<feature type="repeat" description="RCC1" evidence="1">
    <location>
        <begin position="70"/>
        <end position="131"/>
    </location>
</feature>
<protein>
    <recommendedName>
        <fullName evidence="4">Regulator of chromosome condensation 1/beta-lactamase-inhibitor protein II</fullName>
    </recommendedName>
</protein>
<accession>A0A0C3ESZ7</accession>
<dbReference type="InterPro" id="IPR000408">
    <property type="entry name" value="Reg_chr_condens"/>
</dbReference>
<evidence type="ECO:0008006" key="4">
    <source>
        <dbReference type="Google" id="ProtNLM"/>
    </source>
</evidence>
<dbReference type="STRING" id="765440.A0A0C3ESZ7"/>
<evidence type="ECO:0000313" key="3">
    <source>
        <dbReference type="Proteomes" id="UP000054166"/>
    </source>
</evidence>
<evidence type="ECO:0000313" key="2">
    <source>
        <dbReference type="EMBL" id="KIM75640.1"/>
    </source>
</evidence>
<dbReference type="AlphaFoldDB" id="A0A0C3ESZ7"/>
<dbReference type="PANTHER" id="PTHR45982:SF1">
    <property type="entry name" value="REGULATOR OF CHROMOSOME CONDENSATION"/>
    <property type="match status" value="1"/>
</dbReference>
<reference evidence="2 3" key="1">
    <citation type="submission" date="2014-04" db="EMBL/GenBank/DDBJ databases">
        <authorList>
            <consortium name="DOE Joint Genome Institute"/>
            <person name="Kuo A."/>
            <person name="Tarkka M."/>
            <person name="Buscot F."/>
            <person name="Kohler A."/>
            <person name="Nagy L.G."/>
            <person name="Floudas D."/>
            <person name="Copeland A."/>
            <person name="Barry K.W."/>
            <person name="Cichocki N."/>
            <person name="Veneault-Fourrey C."/>
            <person name="LaButti K."/>
            <person name="Lindquist E.A."/>
            <person name="Lipzen A."/>
            <person name="Lundell T."/>
            <person name="Morin E."/>
            <person name="Murat C."/>
            <person name="Sun H."/>
            <person name="Tunlid A."/>
            <person name="Henrissat B."/>
            <person name="Grigoriev I.V."/>
            <person name="Hibbett D.S."/>
            <person name="Martin F."/>
            <person name="Nordberg H.P."/>
            <person name="Cantor M.N."/>
            <person name="Hua S.X."/>
        </authorList>
    </citation>
    <scope>NUCLEOTIDE SEQUENCE [LARGE SCALE GENOMIC DNA]</scope>
    <source>
        <strain evidence="2 3">F 1598</strain>
    </source>
</reference>
<dbReference type="HOGENOM" id="CLU_1768810_0_0_1"/>
<dbReference type="GO" id="GO:0005085">
    <property type="term" value="F:guanyl-nucleotide exchange factor activity"/>
    <property type="evidence" value="ECO:0007669"/>
    <property type="project" value="TreeGrafter"/>
</dbReference>
<dbReference type="EMBL" id="KN833044">
    <property type="protein sequence ID" value="KIM75640.1"/>
    <property type="molecule type" value="Genomic_DNA"/>
</dbReference>
<name>A0A0C3ESZ7_PILCF</name>
<sequence>MRSWESYWRRTEYRGGLVGVWGAFRTANGELFFSHQSPVKNLPVLVFHPPQKFTSITAGPNHFLAVTTHSDIYSWGIDEDGWLGRKPTHTRSMEGHPAKPSLVLLGPKRGKGKKAVYVGTRSKLLFAVDESGSVWGWGMNGQDWISG</sequence>
<proteinExistence type="predicted"/>
<organism evidence="2 3">
    <name type="scientific">Piloderma croceum (strain F 1598)</name>
    <dbReference type="NCBI Taxonomy" id="765440"/>
    <lineage>
        <taxon>Eukaryota</taxon>
        <taxon>Fungi</taxon>
        <taxon>Dikarya</taxon>
        <taxon>Basidiomycota</taxon>
        <taxon>Agaricomycotina</taxon>
        <taxon>Agaricomycetes</taxon>
        <taxon>Agaricomycetidae</taxon>
        <taxon>Atheliales</taxon>
        <taxon>Atheliaceae</taxon>
        <taxon>Piloderma</taxon>
    </lineage>
</organism>
<gene>
    <name evidence="2" type="ORF">PILCRDRAFT_13421</name>
</gene>
<dbReference type="Proteomes" id="UP000054166">
    <property type="component" value="Unassembled WGS sequence"/>
</dbReference>
<keyword evidence="3" id="KW-1185">Reference proteome</keyword>
<dbReference type="OrthoDB" id="61110at2759"/>
<reference evidence="3" key="2">
    <citation type="submission" date="2015-01" db="EMBL/GenBank/DDBJ databases">
        <title>Evolutionary Origins and Diversification of the Mycorrhizal Mutualists.</title>
        <authorList>
            <consortium name="DOE Joint Genome Institute"/>
            <consortium name="Mycorrhizal Genomics Consortium"/>
            <person name="Kohler A."/>
            <person name="Kuo A."/>
            <person name="Nagy L.G."/>
            <person name="Floudas D."/>
            <person name="Copeland A."/>
            <person name="Barry K.W."/>
            <person name="Cichocki N."/>
            <person name="Veneault-Fourrey C."/>
            <person name="LaButti K."/>
            <person name="Lindquist E.A."/>
            <person name="Lipzen A."/>
            <person name="Lundell T."/>
            <person name="Morin E."/>
            <person name="Murat C."/>
            <person name="Riley R."/>
            <person name="Ohm R."/>
            <person name="Sun H."/>
            <person name="Tunlid A."/>
            <person name="Henrissat B."/>
            <person name="Grigoriev I.V."/>
            <person name="Hibbett D.S."/>
            <person name="Martin F."/>
        </authorList>
    </citation>
    <scope>NUCLEOTIDE SEQUENCE [LARGE SCALE GENOMIC DNA]</scope>
    <source>
        <strain evidence="3">F 1598</strain>
    </source>
</reference>
<dbReference type="SUPFAM" id="SSF50985">
    <property type="entry name" value="RCC1/BLIP-II"/>
    <property type="match status" value="1"/>
</dbReference>
<dbReference type="InParanoid" id="A0A0C3ESZ7"/>
<dbReference type="Gene3D" id="2.130.10.30">
    <property type="entry name" value="Regulator of chromosome condensation 1/beta-lactamase-inhibitor protein II"/>
    <property type="match status" value="1"/>
</dbReference>
<dbReference type="GO" id="GO:0005737">
    <property type="term" value="C:cytoplasm"/>
    <property type="evidence" value="ECO:0007669"/>
    <property type="project" value="TreeGrafter"/>
</dbReference>
<dbReference type="PANTHER" id="PTHR45982">
    <property type="entry name" value="REGULATOR OF CHROMOSOME CONDENSATION"/>
    <property type="match status" value="1"/>
</dbReference>
<dbReference type="PROSITE" id="PS50012">
    <property type="entry name" value="RCC1_3"/>
    <property type="match status" value="2"/>
</dbReference>
<dbReference type="Pfam" id="PF13540">
    <property type="entry name" value="RCC1_2"/>
    <property type="match status" value="1"/>
</dbReference>
<dbReference type="InterPro" id="IPR051553">
    <property type="entry name" value="Ran_GTPase-activating"/>
</dbReference>
<evidence type="ECO:0000256" key="1">
    <source>
        <dbReference type="PROSITE-ProRule" id="PRU00235"/>
    </source>
</evidence>
<feature type="repeat" description="RCC1" evidence="1">
    <location>
        <begin position="16"/>
        <end position="69"/>
    </location>
</feature>
<dbReference type="InterPro" id="IPR009091">
    <property type="entry name" value="RCC1/BLIP-II"/>
</dbReference>
<dbReference type="PRINTS" id="PR00633">
    <property type="entry name" value="RCCNDNSATION"/>
</dbReference>